<gene>
    <name evidence="6" type="ORF">FHU36_003906</name>
</gene>
<organism evidence="6 7">
    <name type="scientific">Nonomuraea muscovyensis</name>
    <dbReference type="NCBI Taxonomy" id="1124761"/>
    <lineage>
        <taxon>Bacteria</taxon>
        <taxon>Bacillati</taxon>
        <taxon>Actinomycetota</taxon>
        <taxon>Actinomycetes</taxon>
        <taxon>Streptosporangiales</taxon>
        <taxon>Streptosporangiaceae</taxon>
        <taxon>Nonomuraea</taxon>
    </lineage>
</organism>
<dbReference type="InterPro" id="IPR009057">
    <property type="entry name" value="Homeodomain-like_sf"/>
</dbReference>
<keyword evidence="2 4" id="KW-0238">DNA-binding</keyword>
<keyword evidence="3" id="KW-0804">Transcription</keyword>
<evidence type="ECO:0000313" key="6">
    <source>
        <dbReference type="EMBL" id="MBB6347361.1"/>
    </source>
</evidence>
<feature type="DNA-binding region" description="H-T-H motif" evidence="4">
    <location>
        <begin position="33"/>
        <end position="52"/>
    </location>
</feature>
<feature type="domain" description="HTH tetR-type" evidence="5">
    <location>
        <begin position="10"/>
        <end position="70"/>
    </location>
</feature>
<dbReference type="InterPro" id="IPR001647">
    <property type="entry name" value="HTH_TetR"/>
</dbReference>
<evidence type="ECO:0000256" key="2">
    <source>
        <dbReference type="ARBA" id="ARBA00023125"/>
    </source>
</evidence>
<dbReference type="GO" id="GO:0000976">
    <property type="term" value="F:transcription cis-regulatory region binding"/>
    <property type="evidence" value="ECO:0007669"/>
    <property type="project" value="TreeGrafter"/>
</dbReference>
<dbReference type="SUPFAM" id="SSF46689">
    <property type="entry name" value="Homeodomain-like"/>
    <property type="match status" value="1"/>
</dbReference>
<evidence type="ECO:0000259" key="5">
    <source>
        <dbReference type="PROSITE" id="PS50977"/>
    </source>
</evidence>
<comment type="caution">
    <text evidence="6">The sequence shown here is derived from an EMBL/GenBank/DDBJ whole genome shotgun (WGS) entry which is preliminary data.</text>
</comment>
<proteinExistence type="predicted"/>
<reference evidence="6 7" key="1">
    <citation type="submission" date="2020-08" db="EMBL/GenBank/DDBJ databases">
        <title>Sequencing the genomes of 1000 actinobacteria strains.</title>
        <authorList>
            <person name="Klenk H.-P."/>
        </authorList>
    </citation>
    <scope>NUCLEOTIDE SEQUENCE [LARGE SCALE GENOMIC DNA]</scope>
    <source>
        <strain evidence="6 7">DSM 45913</strain>
    </source>
</reference>
<dbReference type="RefSeq" id="WP_185085319.1">
    <property type="nucleotide sequence ID" value="NZ_JACHJB010000002.1"/>
</dbReference>
<name>A0A7X0F057_9ACTN</name>
<evidence type="ECO:0000256" key="1">
    <source>
        <dbReference type="ARBA" id="ARBA00023015"/>
    </source>
</evidence>
<evidence type="ECO:0000313" key="7">
    <source>
        <dbReference type="Proteomes" id="UP000583800"/>
    </source>
</evidence>
<sequence length="236" mass="26122">MADVRTSEREARADRILDVAEDLLLRWGYRRATIDEIAQRAGVGKGTVYLHWRTREQVFFAVGAREATAMIDAVVTAMRADPAEIALDAYLSRFFLEAMRRPVLRALFTRDAETLGKFLSSPAREPLESGKLLASRAYLGVLAEHGLLRDGLRPEDLDYPLPTIAFGFFGVEPLLPPHLDLTLEDKAARLADVLRRSFGPATPPPADRLAAAAPQVIEVFEDLARTFRAAAYGETS</sequence>
<dbReference type="Gene3D" id="1.10.357.10">
    <property type="entry name" value="Tetracycline Repressor, domain 2"/>
    <property type="match status" value="1"/>
</dbReference>
<dbReference type="InterPro" id="IPR050109">
    <property type="entry name" value="HTH-type_TetR-like_transc_reg"/>
</dbReference>
<dbReference type="Pfam" id="PF00440">
    <property type="entry name" value="TetR_N"/>
    <property type="match status" value="1"/>
</dbReference>
<dbReference type="PRINTS" id="PR00455">
    <property type="entry name" value="HTHTETR"/>
</dbReference>
<dbReference type="AlphaFoldDB" id="A0A7X0F057"/>
<protein>
    <submittedName>
        <fullName evidence="6">AcrR family transcriptional regulator</fullName>
    </submittedName>
</protein>
<dbReference type="Proteomes" id="UP000583800">
    <property type="component" value="Unassembled WGS sequence"/>
</dbReference>
<dbReference type="EMBL" id="JACHJB010000002">
    <property type="protein sequence ID" value="MBB6347361.1"/>
    <property type="molecule type" value="Genomic_DNA"/>
</dbReference>
<keyword evidence="7" id="KW-1185">Reference proteome</keyword>
<keyword evidence="1" id="KW-0805">Transcription regulation</keyword>
<evidence type="ECO:0000256" key="3">
    <source>
        <dbReference type="ARBA" id="ARBA00023163"/>
    </source>
</evidence>
<accession>A0A7X0F057</accession>
<dbReference type="PANTHER" id="PTHR30055:SF234">
    <property type="entry name" value="HTH-TYPE TRANSCRIPTIONAL REGULATOR BETI"/>
    <property type="match status" value="1"/>
</dbReference>
<evidence type="ECO:0000256" key="4">
    <source>
        <dbReference type="PROSITE-ProRule" id="PRU00335"/>
    </source>
</evidence>
<dbReference type="GO" id="GO:0003700">
    <property type="term" value="F:DNA-binding transcription factor activity"/>
    <property type="evidence" value="ECO:0007669"/>
    <property type="project" value="TreeGrafter"/>
</dbReference>
<dbReference type="PROSITE" id="PS50977">
    <property type="entry name" value="HTH_TETR_2"/>
    <property type="match status" value="1"/>
</dbReference>
<dbReference type="PANTHER" id="PTHR30055">
    <property type="entry name" value="HTH-TYPE TRANSCRIPTIONAL REGULATOR RUTR"/>
    <property type="match status" value="1"/>
</dbReference>